<evidence type="ECO:0000313" key="3">
    <source>
        <dbReference type="Proteomes" id="UP000694522"/>
    </source>
</evidence>
<reference evidence="2" key="1">
    <citation type="submission" date="2025-08" db="UniProtKB">
        <authorList>
            <consortium name="Ensembl"/>
        </authorList>
    </citation>
    <scope>IDENTIFICATION</scope>
</reference>
<proteinExistence type="predicted"/>
<sequence>MKTLMRHGLAVCLALTTMCTSLLLMYGGIGGGGGRPEPRRRQQQVAAVPSRPPGRGHHHPALPVGAGLLEGYISVLEHKVSLGCGSTLSSQGGTCPYLSFLPSG</sequence>
<feature type="region of interest" description="Disordered" evidence="1">
    <location>
        <begin position="32"/>
        <end position="63"/>
    </location>
</feature>
<evidence type="ECO:0000313" key="2">
    <source>
        <dbReference type="Ensembl" id="ENSACOP00000003477.1"/>
    </source>
</evidence>
<protein>
    <submittedName>
        <fullName evidence="2">Uncharacterized protein</fullName>
    </submittedName>
</protein>
<keyword evidence="3" id="KW-1185">Reference proteome</keyword>
<dbReference type="AlphaFoldDB" id="A0A8B9F772"/>
<accession>A0A8B9F772</accession>
<reference evidence="2" key="2">
    <citation type="submission" date="2025-09" db="UniProtKB">
        <authorList>
            <consortium name="Ensembl"/>
        </authorList>
    </citation>
    <scope>IDENTIFICATION</scope>
</reference>
<name>A0A8B9F772_9PSIT</name>
<organism evidence="2 3">
    <name type="scientific">Amazona collaria</name>
    <name type="common">yellow-billed parrot</name>
    <dbReference type="NCBI Taxonomy" id="241587"/>
    <lineage>
        <taxon>Eukaryota</taxon>
        <taxon>Metazoa</taxon>
        <taxon>Chordata</taxon>
        <taxon>Craniata</taxon>
        <taxon>Vertebrata</taxon>
        <taxon>Euteleostomi</taxon>
        <taxon>Archelosauria</taxon>
        <taxon>Archosauria</taxon>
        <taxon>Dinosauria</taxon>
        <taxon>Saurischia</taxon>
        <taxon>Theropoda</taxon>
        <taxon>Coelurosauria</taxon>
        <taxon>Aves</taxon>
        <taxon>Neognathae</taxon>
        <taxon>Neoaves</taxon>
        <taxon>Telluraves</taxon>
        <taxon>Australaves</taxon>
        <taxon>Psittaciformes</taxon>
        <taxon>Psittacidae</taxon>
        <taxon>Amazona</taxon>
    </lineage>
</organism>
<evidence type="ECO:0000256" key="1">
    <source>
        <dbReference type="SAM" id="MobiDB-lite"/>
    </source>
</evidence>
<dbReference type="Proteomes" id="UP000694522">
    <property type="component" value="Unplaced"/>
</dbReference>
<dbReference type="Ensembl" id="ENSACOT00000003604.1">
    <property type="protein sequence ID" value="ENSACOP00000003477.1"/>
    <property type="gene ID" value="ENSACOG00000002449.1"/>
</dbReference>